<reference evidence="3" key="1">
    <citation type="submission" date="2016-11" db="UniProtKB">
        <authorList>
            <consortium name="WormBaseParasite"/>
        </authorList>
    </citation>
    <scope>IDENTIFICATION</scope>
</reference>
<feature type="region of interest" description="Disordered" evidence="1">
    <location>
        <begin position="165"/>
        <end position="198"/>
    </location>
</feature>
<feature type="compositionally biased region" description="Polar residues" evidence="1">
    <location>
        <begin position="183"/>
        <end position="195"/>
    </location>
</feature>
<organism evidence="2 3">
    <name type="scientific">Caenorhabditis tropicalis</name>
    <dbReference type="NCBI Taxonomy" id="1561998"/>
    <lineage>
        <taxon>Eukaryota</taxon>
        <taxon>Metazoa</taxon>
        <taxon>Ecdysozoa</taxon>
        <taxon>Nematoda</taxon>
        <taxon>Chromadorea</taxon>
        <taxon>Rhabditida</taxon>
        <taxon>Rhabditina</taxon>
        <taxon>Rhabditomorpha</taxon>
        <taxon>Rhabditoidea</taxon>
        <taxon>Rhabditidae</taxon>
        <taxon>Peloderinae</taxon>
        <taxon>Caenorhabditis</taxon>
    </lineage>
</organism>
<accession>A0A1I7T0C9</accession>
<feature type="compositionally biased region" description="Basic residues" evidence="1">
    <location>
        <begin position="96"/>
        <end position="105"/>
    </location>
</feature>
<protein>
    <submittedName>
        <fullName evidence="3">Uncharacterized protein</fullName>
    </submittedName>
</protein>
<proteinExistence type="predicted"/>
<feature type="region of interest" description="Disordered" evidence="1">
    <location>
        <begin position="57"/>
        <end position="105"/>
    </location>
</feature>
<feature type="compositionally biased region" description="Low complexity" evidence="1">
    <location>
        <begin position="167"/>
        <end position="182"/>
    </location>
</feature>
<evidence type="ECO:0000313" key="3">
    <source>
        <dbReference type="WBParaSite" id="Csp11.Scaffold442.g1200.t1"/>
    </source>
</evidence>
<dbReference type="Proteomes" id="UP000095282">
    <property type="component" value="Unplaced"/>
</dbReference>
<evidence type="ECO:0000256" key="1">
    <source>
        <dbReference type="SAM" id="MobiDB-lite"/>
    </source>
</evidence>
<name>A0A1I7T0C9_9PELO</name>
<dbReference type="WBParaSite" id="Csp11.Scaffold442.g1200.t1">
    <property type="protein sequence ID" value="Csp11.Scaffold442.g1200.t1"/>
    <property type="gene ID" value="Csp11.Scaffold442.g1200"/>
</dbReference>
<keyword evidence="2" id="KW-1185">Reference proteome</keyword>
<dbReference type="AlphaFoldDB" id="A0A1I7T0C9"/>
<evidence type="ECO:0000313" key="2">
    <source>
        <dbReference type="Proteomes" id="UP000095282"/>
    </source>
</evidence>
<feature type="compositionally biased region" description="Basic residues" evidence="1">
    <location>
        <begin position="61"/>
        <end position="76"/>
    </location>
</feature>
<sequence length="215" mass="24722">MENLELALNGVKKKKCGDKAKKMGKEIVDDSWDSERVVRSDPVSYAAETVVFSPAQNGVSPRKKKILSKRQSKNASRKAPLVPYLDSSEDELEPARKRRTSKRSKKIRVPPIPLVYNWSYLHFEICYRYNTEKRYKDRMDQKPAEMSWTAYFKQLHRAENQAMGLIDDGQTTGPPTDPSTSTANHSNEDSASSSEIRVPPLRINPGYWENRHKYM</sequence>